<evidence type="ECO:0000256" key="1">
    <source>
        <dbReference type="SAM" id="SignalP"/>
    </source>
</evidence>
<dbReference type="RefSeq" id="WP_272196916.1">
    <property type="nucleotide sequence ID" value="NZ_CP113514.1"/>
</dbReference>
<name>A0A6A1Y0C0_BACOV</name>
<accession>A0A6A1Y0C0</accession>
<dbReference type="Proteomes" id="UP000375690">
    <property type="component" value="Unassembled WGS sequence"/>
</dbReference>
<keyword evidence="1" id="KW-0732">Signal</keyword>
<protein>
    <submittedName>
        <fullName evidence="2">Uncharacterized protein</fullName>
    </submittedName>
</protein>
<reference evidence="2 3" key="1">
    <citation type="journal article" date="2019" name="Nat. Med.">
        <title>A library of human gut bacterial isolates paired with longitudinal multiomics data enables mechanistic microbiome research.</title>
        <authorList>
            <person name="Poyet M."/>
            <person name="Groussin M."/>
            <person name="Gibbons S.M."/>
            <person name="Avila-Pacheco J."/>
            <person name="Jiang X."/>
            <person name="Kearney S.M."/>
            <person name="Perrotta A.R."/>
            <person name="Berdy B."/>
            <person name="Zhao S."/>
            <person name="Lieberman T.D."/>
            <person name="Swanson P.K."/>
            <person name="Smith M."/>
            <person name="Roesemann S."/>
            <person name="Alexander J.E."/>
            <person name="Rich S.A."/>
            <person name="Livny J."/>
            <person name="Vlamakis H."/>
            <person name="Clish C."/>
            <person name="Bullock K."/>
            <person name="Deik A."/>
            <person name="Scott J."/>
            <person name="Pierce K.A."/>
            <person name="Xavier R.J."/>
            <person name="Alm E.J."/>
        </authorList>
    </citation>
    <scope>NUCLEOTIDE SEQUENCE [LARGE SCALE GENOMIC DNA]</scope>
    <source>
        <strain evidence="2 3">BIOML-A2</strain>
    </source>
</reference>
<sequence>MRKLFIMLVLVAVSLAAKAQVYDGITQPTKFRVFMPVTTSLEGNGSTVAPFVGYRTDVAKWLSVTPVLQYNMNTEAVTLATWLNVNYQQRFFLLARSTYNMKAKMFTETLSGTIKLPAGFMIDATWDNLYNGRKFMDGDRLQVLGGLDYGRFVFNAGYSMRALPGFVANIRFKVTKYNWLQLKYDEGAKAFITSVALQFNEL</sequence>
<feature type="signal peptide" evidence="1">
    <location>
        <begin position="1"/>
        <end position="19"/>
    </location>
</feature>
<proteinExistence type="predicted"/>
<dbReference type="EMBL" id="VWFC01000001">
    <property type="protein sequence ID" value="KAB1331202.1"/>
    <property type="molecule type" value="Genomic_DNA"/>
</dbReference>
<feature type="chain" id="PRO_5025544229" evidence="1">
    <location>
        <begin position="20"/>
        <end position="202"/>
    </location>
</feature>
<evidence type="ECO:0000313" key="2">
    <source>
        <dbReference type="EMBL" id="KAB1331202.1"/>
    </source>
</evidence>
<dbReference type="AlphaFoldDB" id="A0A6A1Y0C0"/>
<organism evidence="2 3">
    <name type="scientific">Bacteroides ovatus</name>
    <dbReference type="NCBI Taxonomy" id="28116"/>
    <lineage>
        <taxon>Bacteria</taxon>
        <taxon>Pseudomonadati</taxon>
        <taxon>Bacteroidota</taxon>
        <taxon>Bacteroidia</taxon>
        <taxon>Bacteroidales</taxon>
        <taxon>Bacteroidaceae</taxon>
        <taxon>Bacteroides</taxon>
    </lineage>
</organism>
<evidence type="ECO:0000313" key="3">
    <source>
        <dbReference type="Proteomes" id="UP000375690"/>
    </source>
</evidence>
<gene>
    <name evidence="2" type="ORF">F3B53_00075</name>
</gene>
<comment type="caution">
    <text evidence="2">The sequence shown here is derived from an EMBL/GenBank/DDBJ whole genome shotgun (WGS) entry which is preliminary data.</text>
</comment>